<dbReference type="RefSeq" id="NP_891963.1">
    <property type="nucleotide sequence ID" value="NC_005068.1"/>
</dbReference>
<dbReference type="Gene3D" id="3.40.50.300">
    <property type="entry name" value="P-loop containing nucleotide triphosphate hydrolases"/>
    <property type="match status" value="1"/>
</dbReference>
<sequence>MTETNSFCIVAEEKNYTATNVTKRKRIERLQAPTTLNKEQKYLFDKVADTHNFSPIFVTGSAGTGKSALLMTLRNYWRNQGKTVFVAAYTHLASRNIDGKTCHSLFGFDFKLNLIDKKNIGIPDYIILDEISMIPDKMLDGIDSRMRQVTREPQKPFGGVNTIVFGDLYQLPPIEDKRDMTLPPYSADIWSVFKLYELKHNMRQTEAEYIKNLNLMRSGEISCLKFFNTLVTKFSIGIEDLLVHTSLVSTHREADDINMQCYIYNSEEKEEIILKSTSSLVSWNFYLNVFNTEQEKLIFRDSLKVCKGTRVMITHTTGDFCNGDLGIIDNITDKGVMITREHDNKNLFLSPICLNFYSNIKNTVKQVTGLPLTYGWAITIHKAQGMTIKNLIVFPKCLFAPGQAYVALSRCIHSNGLKLADPVPVRSVQKMNNITNVYKNMELFI</sequence>
<dbReference type="InterPro" id="IPR010285">
    <property type="entry name" value="DNA_helicase_pif1-like_DEAD"/>
</dbReference>
<evidence type="ECO:0000313" key="2">
    <source>
        <dbReference type="EMBL" id="AAQ21711.1"/>
    </source>
</evidence>
<protein>
    <submittedName>
        <fullName evidence="2">Helicase-2</fullName>
    </submittedName>
</protein>
<reference evidence="2 3" key="4">
    <citation type="journal article" date="2003" name="Virology">
        <title>The genome of the Cryptophlebia leucotreta granulovirus.</title>
        <authorList>
            <person name="Lange M."/>
            <person name="Jehle J.A."/>
        </authorList>
    </citation>
    <scope>NUCLEOTIDE SEQUENCE [LARGE SCALE GENOMIC DNA]</scope>
    <source>
        <strain evidence="2">CV3</strain>
    </source>
</reference>
<keyword evidence="2" id="KW-0378">Hydrolase</keyword>
<keyword evidence="2" id="KW-0067">ATP-binding</keyword>
<dbReference type="GeneID" id="1725048"/>
<dbReference type="EMBL" id="AY229987">
    <property type="protein sequence ID" value="AAQ21711.1"/>
    <property type="molecule type" value="Genomic_DNA"/>
</dbReference>
<evidence type="ECO:0000313" key="3">
    <source>
        <dbReference type="Proteomes" id="UP000203359"/>
    </source>
</evidence>
<dbReference type="Pfam" id="PF05970">
    <property type="entry name" value="PIF1"/>
    <property type="match status" value="1"/>
</dbReference>
<dbReference type="GO" id="GO:0006281">
    <property type="term" value="P:DNA repair"/>
    <property type="evidence" value="ECO:0007669"/>
    <property type="project" value="InterPro"/>
</dbReference>
<dbReference type="SUPFAM" id="SSF52540">
    <property type="entry name" value="P-loop containing nucleoside triphosphate hydrolases"/>
    <property type="match status" value="2"/>
</dbReference>
<feature type="domain" description="DNA helicase Pif1-like DEAD-box helicase" evidence="1">
    <location>
        <begin position="36"/>
        <end position="208"/>
    </location>
</feature>
<keyword evidence="2" id="KW-0547">Nucleotide-binding</keyword>
<name>Q7T5H7_GVCL</name>
<dbReference type="InterPro" id="IPR027417">
    <property type="entry name" value="P-loop_NTPase"/>
</dbReference>
<dbReference type="KEGG" id="vg:1725048"/>
<keyword evidence="3" id="KW-1185">Reference proteome</keyword>
<dbReference type="PANTHER" id="PTHR47642">
    <property type="entry name" value="ATP-DEPENDENT DNA HELICASE"/>
    <property type="match status" value="1"/>
</dbReference>
<dbReference type="OrthoDB" id="5394at10239"/>
<accession>Q7T5H7</accession>
<proteinExistence type="predicted"/>
<organismHost>
    <name type="scientific">Tortricidae</name>
    <dbReference type="NCBI Taxonomy" id="7139"/>
</organismHost>
<dbReference type="InterPro" id="IPR051055">
    <property type="entry name" value="PIF1_helicase"/>
</dbReference>
<reference evidence="2 3" key="2">
    <citation type="journal article" date="1994" name="J. Gen. Virol.">
        <title>The granulin gene region of Cryptophlebia leucotreta granulosis virus: sequence analysis and phylogenetic considerations.</title>
        <authorList>
            <person name="Jehle J.A."/>
            <person name="Backhaus H."/>
        </authorList>
    </citation>
    <scope>NUCLEOTIDE SEQUENCE [LARGE SCALE GENOMIC DNA]</scope>
    <source>
        <strain evidence="2">CV3</strain>
    </source>
</reference>
<dbReference type="GO" id="GO:0000723">
    <property type="term" value="P:telomere maintenance"/>
    <property type="evidence" value="ECO:0007669"/>
    <property type="project" value="InterPro"/>
</dbReference>
<organism evidence="2 3">
    <name type="scientific">Cryptophlebia leucotreta granulosis virus</name>
    <name type="common">ClGV</name>
    <name type="synonym">Cryptophlebia leucotreta granulovirus</name>
    <dbReference type="NCBI Taxonomy" id="35254"/>
    <lineage>
        <taxon>Viruses</taxon>
        <taxon>Viruses incertae sedis</taxon>
        <taxon>Naldaviricetes</taxon>
        <taxon>Lefavirales</taxon>
        <taxon>Baculoviridae</taxon>
        <taxon>Betabaculovirus</taxon>
        <taxon>Betabaculovirus cryleucotretae</taxon>
    </lineage>
</organism>
<reference evidence="2 3" key="3">
    <citation type="journal article" date="2002" name="J. Gen. Virol.">
        <title>The expansion of a hypervariable, non-hr ori-like region in the genome of Cryptophlebia leucotreta granulovirus provides in vivo evidence for the utilization of baculovirus non-hr oris during replication.</title>
        <authorList>
            <person name="Jehle J.A."/>
        </authorList>
    </citation>
    <scope>NUCLEOTIDE SEQUENCE [LARGE SCALE GENOMIC DNA]</scope>
    <source>
        <strain evidence="2">CV3</strain>
    </source>
</reference>
<keyword evidence="2" id="KW-0347">Helicase</keyword>
<dbReference type="Proteomes" id="UP000203359">
    <property type="component" value="Segment"/>
</dbReference>
<dbReference type="PANTHER" id="PTHR47642:SF6">
    <property type="entry name" value="ATP-DEPENDENT DNA HELICASE"/>
    <property type="match status" value="1"/>
</dbReference>
<reference evidence="2 3" key="1">
    <citation type="journal article" date="1994" name="J. Gen. Virol.">
        <title>Genome organization of the DNA-binding protein gene region of Cryptophlebia leucotreta granulosis virus is closely related to that of nuclear polyhedrosis viruses.</title>
        <authorList>
            <person name="Jehle J.A."/>
            <person name="Backhaus H."/>
        </authorList>
    </citation>
    <scope>NUCLEOTIDE SEQUENCE [LARGE SCALE GENOMIC DNA]</scope>
    <source>
        <strain evidence="2">CV3</strain>
    </source>
</reference>
<dbReference type="GO" id="GO:0003678">
    <property type="term" value="F:DNA helicase activity"/>
    <property type="evidence" value="ECO:0007669"/>
    <property type="project" value="InterPro"/>
</dbReference>
<dbReference type="CDD" id="cd18809">
    <property type="entry name" value="SF1_C_RecD"/>
    <property type="match status" value="1"/>
</dbReference>
<evidence type="ECO:0000259" key="1">
    <source>
        <dbReference type="Pfam" id="PF05970"/>
    </source>
</evidence>